<evidence type="ECO:0000313" key="7">
    <source>
        <dbReference type="Proteomes" id="UP000033451"/>
    </source>
</evidence>
<keyword evidence="3" id="KW-0464">Manganese</keyword>
<dbReference type="EMBL" id="DMNG01000150">
    <property type="protein sequence ID" value="HAN24650.1"/>
    <property type="molecule type" value="Genomic_DNA"/>
</dbReference>
<dbReference type="GO" id="GO:0004053">
    <property type="term" value="F:arginase activity"/>
    <property type="evidence" value="ECO:0007669"/>
    <property type="project" value="UniProtKB-EC"/>
</dbReference>
<dbReference type="GO" id="GO:0005829">
    <property type="term" value="C:cytosol"/>
    <property type="evidence" value="ECO:0007669"/>
    <property type="project" value="TreeGrafter"/>
</dbReference>
<comment type="caution">
    <text evidence="6">The sequence shown here is derived from an EMBL/GenBank/DDBJ whole genome shotgun (WGS) entry which is preliminary data.</text>
</comment>
<evidence type="ECO:0000313" key="8">
    <source>
        <dbReference type="Proteomes" id="UP000257479"/>
    </source>
</evidence>
<dbReference type="STRING" id="400772.RR49_02434"/>
<keyword evidence="7" id="KW-1185">Reference proteome</keyword>
<evidence type="ECO:0000313" key="5">
    <source>
        <dbReference type="EMBL" id="HAN24650.1"/>
    </source>
</evidence>
<dbReference type="Proteomes" id="UP000033451">
    <property type="component" value="Unassembled WGS sequence"/>
</dbReference>
<name>A0A0F0LTT0_9MICO</name>
<protein>
    <submittedName>
        <fullName evidence="5 6">Arginase</fullName>
        <ecNumber evidence="6">3.5.3.1</ecNumber>
    </submittedName>
</protein>
<dbReference type="CDD" id="cd09999">
    <property type="entry name" value="Arginase-like_1"/>
    <property type="match status" value="1"/>
</dbReference>
<dbReference type="EC" id="3.5.3.1" evidence="6"/>
<evidence type="ECO:0000256" key="4">
    <source>
        <dbReference type="PROSITE-ProRule" id="PRU00742"/>
    </source>
</evidence>
<dbReference type="PANTHER" id="PTHR43782:SF3">
    <property type="entry name" value="ARGINASE"/>
    <property type="match status" value="1"/>
</dbReference>
<accession>A0A0F0LTT0</accession>
<dbReference type="InterPro" id="IPR006035">
    <property type="entry name" value="Ureohydrolase"/>
</dbReference>
<proteinExistence type="inferred from homology"/>
<dbReference type="Gene3D" id="3.40.800.10">
    <property type="entry name" value="Ureohydrolase domain"/>
    <property type="match status" value="1"/>
</dbReference>
<comment type="similarity">
    <text evidence="4">Belongs to the arginase family.</text>
</comment>
<keyword evidence="1" id="KW-0479">Metal-binding</keyword>
<dbReference type="AlphaFoldDB" id="A0A0F0LTT0"/>
<evidence type="ECO:0000256" key="2">
    <source>
        <dbReference type="ARBA" id="ARBA00022801"/>
    </source>
</evidence>
<keyword evidence="2 6" id="KW-0378">Hydrolase</keyword>
<dbReference type="PATRIC" id="fig|400772.4.peg.2446"/>
<dbReference type="Pfam" id="PF00491">
    <property type="entry name" value="Arginase"/>
    <property type="match status" value="1"/>
</dbReference>
<evidence type="ECO:0000256" key="1">
    <source>
        <dbReference type="ARBA" id="ARBA00022723"/>
    </source>
</evidence>
<dbReference type="GO" id="GO:0030145">
    <property type="term" value="F:manganese ion binding"/>
    <property type="evidence" value="ECO:0007669"/>
    <property type="project" value="TreeGrafter"/>
</dbReference>
<reference evidence="5 8" key="2">
    <citation type="journal article" date="2018" name="Nat. Biotechnol.">
        <title>A standardized bacterial taxonomy based on genome phylogeny substantially revises the tree of life.</title>
        <authorList>
            <person name="Parks D.H."/>
            <person name="Chuvochina M."/>
            <person name="Waite D.W."/>
            <person name="Rinke C."/>
            <person name="Skarshewski A."/>
            <person name="Chaumeil P.A."/>
            <person name="Hugenholtz P."/>
        </authorList>
    </citation>
    <scope>NUCLEOTIDE SEQUENCE [LARGE SCALE GENOMIC DNA]</scope>
    <source>
        <strain evidence="5">UBA9152</strain>
    </source>
</reference>
<dbReference type="InterPro" id="IPR023696">
    <property type="entry name" value="Ureohydrolase_dom_sf"/>
</dbReference>
<reference evidence="6 7" key="1">
    <citation type="submission" date="2015-02" db="EMBL/GenBank/DDBJ databases">
        <title>Draft genome sequences of ten Microbacterium spp. with emphasis on heavy metal contaminated environments.</title>
        <authorList>
            <person name="Corretto E."/>
        </authorList>
    </citation>
    <scope>NUCLEOTIDE SEQUENCE [LARGE SCALE GENOMIC DNA]</scope>
    <source>
        <strain evidence="6 7">DSM 18659</strain>
    </source>
</reference>
<evidence type="ECO:0000256" key="3">
    <source>
        <dbReference type="ARBA" id="ARBA00023211"/>
    </source>
</evidence>
<dbReference type="PRINTS" id="PR00116">
    <property type="entry name" value="ARGINASE"/>
</dbReference>
<sequence length="271" mass="27443">MTRFVVVPQWQGSPAARAMQLVDGAEAIAGDLPRSACVRVDVPLEAGDALGTRVHRLSTLQQTRARIDDLLASETDRIVIVGGDCSVALGGIAHAAARNERLGLVWFDAHGDLHTPDSSVSGAFAGMALRAALGDGESSLAVSPGIAPSRTVLVGARDLDVAESAFLADTPLARLDAVDLADTALADAVSQTDADAVWVHLDLDVLDPAAITGLTAASPFGADPARIVAALAALRARVPLAGASITGFAPASAAAAVDDLGTILRLVGALA</sequence>
<dbReference type="SUPFAM" id="SSF52768">
    <property type="entry name" value="Arginase/deacetylase"/>
    <property type="match status" value="1"/>
</dbReference>
<gene>
    <name evidence="6" type="primary">rocF</name>
    <name evidence="5" type="ORF">DCP95_08775</name>
    <name evidence="6" type="ORF">RR49_02434</name>
</gene>
<dbReference type="PROSITE" id="PS51409">
    <property type="entry name" value="ARGINASE_2"/>
    <property type="match status" value="1"/>
</dbReference>
<organism evidence="6 7">
    <name type="scientific">Microbacterium ginsengisoli</name>
    <dbReference type="NCBI Taxonomy" id="400772"/>
    <lineage>
        <taxon>Bacteria</taxon>
        <taxon>Bacillati</taxon>
        <taxon>Actinomycetota</taxon>
        <taxon>Actinomycetes</taxon>
        <taxon>Micrococcales</taxon>
        <taxon>Microbacteriaceae</taxon>
        <taxon>Microbacterium</taxon>
    </lineage>
</organism>
<dbReference type="RefSeq" id="WP_045248324.1">
    <property type="nucleotide sequence ID" value="NZ_JYIY01000078.1"/>
</dbReference>
<evidence type="ECO:0000313" key="6">
    <source>
        <dbReference type="EMBL" id="KJL35675.1"/>
    </source>
</evidence>
<dbReference type="EMBL" id="JYIY01000078">
    <property type="protein sequence ID" value="KJL35675.1"/>
    <property type="molecule type" value="Genomic_DNA"/>
</dbReference>
<dbReference type="OrthoDB" id="7331788at2"/>
<dbReference type="PANTHER" id="PTHR43782">
    <property type="entry name" value="ARGINASE"/>
    <property type="match status" value="1"/>
</dbReference>
<dbReference type="Proteomes" id="UP000257479">
    <property type="component" value="Unassembled WGS sequence"/>
</dbReference>